<proteinExistence type="predicted"/>
<dbReference type="GeneID" id="300575107"/>
<dbReference type="RefSeq" id="XP_073560488.1">
    <property type="nucleotide sequence ID" value="XM_073700657.1"/>
</dbReference>
<accession>A0ABY2H955</accession>
<reference evidence="2 3" key="1">
    <citation type="submission" date="2018-01" db="EMBL/GenBank/DDBJ databases">
        <title>Genome characterization of the sugarcane-associated fungus Trichoderma ghanense CCMA-1212 and their application in lignocelulose bioconversion.</title>
        <authorList>
            <person name="Steindorff A.S."/>
            <person name="Mendes T.D."/>
            <person name="Vilela E.S.D."/>
            <person name="Rodrigues D.S."/>
            <person name="Formighieri E.F."/>
            <person name="Melo I.S."/>
            <person name="Favaro L.C.L."/>
        </authorList>
    </citation>
    <scope>NUCLEOTIDE SEQUENCE [LARGE SCALE GENOMIC DNA]</scope>
    <source>
        <strain evidence="2 3">CCMA-1212</strain>
    </source>
</reference>
<name>A0ABY2H955_9HYPO</name>
<dbReference type="EMBL" id="PPTA01000004">
    <property type="protein sequence ID" value="TFB04287.1"/>
    <property type="molecule type" value="Genomic_DNA"/>
</dbReference>
<evidence type="ECO:0000256" key="1">
    <source>
        <dbReference type="SAM" id="MobiDB-lite"/>
    </source>
</evidence>
<protein>
    <submittedName>
        <fullName evidence="2">Uncharacterized protein</fullName>
    </submittedName>
</protein>
<keyword evidence="3" id="KW-1185">Reference proteome</keyword>
<organism evidence="2 3">
    <name type="scientific">Trichoderma ghanense</name>
    <dbReference type="NCBI Taxonomy" id="65468"/>
    <lineage>
        <taxon>Eukaryota</taxon>
        <taxon>Fungi</taxon>
        <taxon>Dikarya</taxon>
        <taxon>Ascomycota</taxon>
        <taxon>Pezizomycotina</taxon>
        <taxon>Sordariomycetes</taxon>
        <taxon>Hypocreomycetidae</taxon>
        <taxon>Hypocreales</taxon>
        <taxon>Hypocreaceae</taxon>
        <taxon>Trichoderma</taxon>
    </lineage>
</organism>
<evidence type="ECO:0000313" key="2">
    <source>
        <dbReference type="EMBL" id="TFB04287.1"/>
    </source>
</evidence>
<evidence type="ECO:0000313" key="3">
    <source>
        <dbReference type="Proteomes" id="UP001642720"/>
    </source>
</evidence>
<comment type="caution">
    <text evidence="2">The sequence shown here is derived from an EMBL/GenBank/DDBJ whole genome shotgun (WGS) entry which is preliminary data.</text>
</comment>
<gene>
    <name evidence="2" type="ORF">CCMA1212_003305</name>
</gene>
<dbReference type="Proteomes" id="UP001642720">
    <property type="component" value="Unassembled WGS sequence"/>
</dbReference>
<feature type="compositionally biased region" description="Basic and acidic residues" evidence="1">
    <location>
        <begin position="1"/>
        <end position="11"/>
    </location>
</feature>
<sequence>MIVRRNKENHPQEIGNDSVVSNPSTPTPTPTPLYHKNNNENEDDGHLFVLRSALCNFAQSPLGSIYSALVTIRHMVDFVQNGHLPLPADGLPQAIKMLVLLLHDLRMVLVYLLVRHAGGVVAVPQRIRRGIRVVVVAAEELLGWRPGRFAEPHGLGFAAGSCRERVGNGLRAPGWNAELAHESRRLPQASVASALENASKGGRDKRLIAGLLEAGALLVERGDAIPELVEGARDVTAERVVVGIEGFGALPFEQRQLDVVGEQEEL</sequence>
<feature type="region of interest" description="Disordered" evidence="1">
    <location>
        <begin position="1"/>
        <end position="38"/>
    </location>
</feature>